<keyword evidence="2" id="KW-0479">Metal-binding</keyword>
<evidence type="ECO:0000256" key="3">
    <source>
        <dbReference type="ARBA" id="ARBA00022833"/>
    </source>
</evidence>
<evidence type="ECO:0000313" key="7">
    <source>
        <dbReference type="Proteomes" id="UP000249577"/>
    </source>
</evidence>
<dbReference type="SUPFAM" id="SSF51316">
    <property type="entry name" value="Mss4-like"/>
    <property type="match status" value="1"/>
</dbReference>
<dbReference type="Gene3D" id="3.90.1590.10">
    <property type="entry name" value="glutathione-dependent formaldehyde- activating enzyme (gfa)"/>
    <property type="match status" value="1"/>
</dbReference>
<dbReference type="InterPro" id="IPR011057">
    <property type="entry name" value="Mss4-like_sf"/>
</dbReference>
<dbReference type="InterPro" id="IPR006913">
    <property type="entry name" value="CENP-V/GFA"/>
</dbReference>
<evidence type="ECO:0000256" key="4">
    <source>
        <dbReference type="ARBA" id="ARBA00023239"/>
    </source>
</evidence>
<dbReference type="EMBL" id="QFPN01000002">
    <property type="protein sequence ID" value="PZQ18017.1"/>
    <property type="molecule type" value="Genomic_DNA"/>
</dbReference>
<evidence type="ECO:0000313" key="6">
    <source>
        <dbReference type="EMBL" id="PZQ18017.1"/>
    </source>
</evidence>
<dbReference type="Proteomes" id="UP000249577">
    <property type="component" value="Unassembled WGS sequence"/>
</dbReference>
<sequence>MAAGERIEGGCLCGAATFRATLVDGTMSACHCAMCRRWTSGPFMSLAVSPESLALGDEAAFGVFRSSAEAERGFCRTCGSTLFWRAIDSSGADVSAQAVDDPGRFPFATEIYVEEKPSHYAFAQVGRRMTGAEWRAERGDANG</sequence>
<comment type="similarity">
    <text evidence="1">Belongs to the Gfa family.</text>
</comment>
<keyword evidence="4" id="KW-0456">Lyase</keyword>
<dbReference type="GO" id="GO:0046872">
    <property type="term" value="F:metal ion binding"/>
    <property type="evidence" value="ECO:0007669"/>
    <property type="project" value="UniProtKB-KW"/>
</dbReference>
<protein>
    <submittedName>
        <fullName evidence="6">Aldehyde-activating protein</fullName>
    </submittedName>
</protein>
<accession>A0A2W5MDR0</accession>
<keyword evidence="3" id="KW-0862">Zinc</keyword>
<dbReference type="PANTHER" id="PTHR33337">
    <property type="entry name" value="GFA DOMAIN-CONTAINING PROTEIN"/>
    <property type="match status" value="1"/>
</dbReference>
<evidence type="ECO:0000256" key="1">
    <source>
        <dbReference type="ARBA" id="ARBA00005495"/>
    </source>
</evidence>
<evidence type="ECO:0000259" key="5">
    <source>
        <dbReference type="PROSITE" id="PS51891"/>
    </source>
</evidence>
<feature type="domain" description="CENP-V/GFA" evidence="5">
    <location>
        <begin position="7"/>
        <end position="113"/>
    </location>
</feature>
<dbReference type="AlphaFoldDB" id="A0A2W5MDR0"/>
<dbReference type="PROSITE" id="PS51891">
    <property type="entry name" value="CENP_V_GFA"/>
    <property type="match status" value="1"/>
</dbReference>
<proteinExistence type="inferred from homology"/>
<dbReference type="PANTHER" id="PTHR33337:SF40">
    <property type="entry name" value="CENP-V_GFA DOMAIN-CONTAINING PROTEIN-RELATED"/>
    <property type="match status" value="1"/>
</dbReference>
<dbReference type="GO" id="GO:0016846">
    <property type="term" value="F:carbon-sulfur lyase activity"/>
    <property type="evidence" value="ECO:0007669"/>
    <property type="project" value="InterPro"/>
</dbReference>
<dbReference type="Pfam" id="PF04828">
    <property type="entry name" value="GFA"/>
    <property type="match status" value="1"/>
</dbReference>
<evidence type="ECO:0000256" key="2">
    <source>
        <dbReference type="ARBA" id="ARBA00022723"/>
    </source>
</evidence>
<organism evidence="6 7">
    <name type="scientific">Ancylobacter novellus</name>
    <name type="common">Thiobacillus novellus</name>
    <dbReference type="NCBI Taxonomy" id="921"/>
    <lineage>
        <taxon>Bacteria</taxon>
        <taxon>Pseudomonadati</taxon>
        <taxon>Pseudomonadota</taxon>
        <taxon>Alphaproteobacteria</taxon>
        <taxon>Hyphomicrobiales</taxon>
        <taxon>Xanthobacteraceae</taxon>
        <taxon>Ancylobacter</taxon>
    </lineage>
</organism>
<name>A0A2W5MDR0_ANCNO</name>
<reference evidence="6 7" key="1">
    <citation type="submission" date="2017-08" db="EMBL/GenBank/DDBJ databases">
        <title>Infants hospitalized years apart are colonized by the same room-sourced microbial strains.</title>
        <authorList>
            <person name="Brooks B."/>
            <person name="Olm M.R."/>
            <person name="Firek B.A."/>
            <person name="Baker R."/>
            <person name="Thomas B.C."/>
            <person name="Morowitz M.J."/>
            <person name="Banfield J.F."/>
        </authorList>
    </citation>
    <scope>NUCLEOTIDE SEQUENCE [LARGE SCALE GENOMIC DNA]</scope>
    <source>
        <strain evidence="6">S2_005_003_R2_43</strain>
    </source>
</reference>
<gene>
    <name evidence="6" type="ORF">DI565_04700</name>
</gene>
<comment type="caution">
    <text evidence="6">The sequence shown here is derived from an EMBL/GenBank/DDBJ whole genome shotgun (WGS) entry which is preliminary data.</text>
</comment>